<reference evidence="4" key="3">
    <citation type="submission" date="2015-06" db="UniProtKB">
        <authorList>
            <consortium name="EnsemblMetazoa"/>
        </authorList>
    </citation>
    <scope>IDENTIFICATION</scope>
</reference>
<dbReference type="PANTHER" id="PTHR23099">
    <property type="entry name" value="TRANSCRIPTIONAL REGULATOR"/>
    <property type="match status" value="1"/>
</dbReference>
<dbReference type="OMA" id="CHNYDIE"/>
<keyword evidence="1" id="KW-0812">Transmembrane</keyword>
<keyword evidence="1" id="KW-1133">Transmembrane helix</keyword>
<dbReference type="EMBL" id="KB097571">
    <property type="protein sequence ID" value="ESN94599.1"/>
    <property type="molecule type" value="Genomic_DNA"/>
</dbReference>
<accession>T1FZL1</accession>
<dbReference type="STRING" id="6412.T1FZL1"/>
<dbReference type="InterPro" id="IPR006640">
    <property type="entry name" value="SprT-like_domain"/>
</dbReference>
<reference evidence="3 5" key="2">
    <citation type="journal article" date="2013" name="Nature">
        <title>Insights into bilaterian evolution from three spiralian genomes.</title>
        <authorList>
            <person name="Simakov O."/>
            <person name="Marletaz F."/>
            <person name="Cho S.J."/>
            <person name="Edsinger-Gonzales E."/>
            <person name="Havlak P."/>
            <person name="Hellsten U."/>
            <person name="Kuo D.H."/>
            <person name="Larsson T."/>
            <person name="Lv J."/>
            <person name="Arendt D."/>
            <person name="Savage R."/>
            <person name="Osoegawa K."/>
            <person name="de Jong P."/>
            <person name="Grimwood J."/>
            <person name="Chapman J.A."/>
            <person name="Shapiro H."/>
            <person name="Aerts A."/>
            <person name="Otillar R.P."/>
            <person name="Terry A.Y."/>
            <person name="Boore J.L."/>
            <person name="Grigoriev I.V."/>
            <person name="Lindberg D.R."/>
            <person name="Seaver E.C."/>
            <person name="Weisblat D.A."/>
            <person name="Putnam N.H."/>
            <person name="Rokhsar D.S."/>
        </authorList>
    </citation>
    <scope>NUCLEOTIDE SEQUENCE</scope>
</reference>
<evidence type="ECO:0000313" key="5">
    <source>
        <dbReference type="Proteomes" id="UP000015101"/>
    </source>
</evidence>
<evidence type="ECO:0000256" key="1">
    <source>
        <dbReference type="SAM" id="Phobius"/>
    </source>
</evidence>
<dbReference type="CTD" id="20214259"/>
<protein>
    <recommendedName>
        <fullName evidence="2">SprT-like domain-containing protein</fullName>
    </recommendedName>
</protein>
<dbReference type="AlphaFoldDB" id="T1FZL1"/>
<dbReference type="EnsemblMetazoa" id="HelroT68915">
    <property type="protein sequence ID" value="HelroP68915"/>
    <property type="gene ID" value="HelroG68915"/>
</dbReference>
<organism evidence="4 5">
    <name type="scientific">Helobdella robusta</name>
    <name type="common">Californian leech</name>
    <dbReference type="NCBI Taxonomy" id="6412"/>
    <lineage>
        <taxon>Eukaryota</taxon>
        <taxon>Metazoa</taxon>
        <taxon>Spiralia</taxon>
        <taxon>Lophotrochozoa</taxon>
        <taxon>Annelida</taxon>
        <taxon>Clitellata</taxon>
        <taxon>Hirudinea</taxon>
        <taxon>Rhynchobdellida</taxon>
        <taxon>Glossiphoniidae</taxon>
        <taxon>Helobdella</taxon>
    </lineage>
</organism>
<dbReference type="OrthoDB" id="20772at2759"/>
<dbReference type="KEGG" id="hro:HELRODRAFT_68915"/>
<dbReference type="Pfam" id="PF10263">
    <property type="entry name" value="SprT-like"/>
    <property type="match status" value="1"/>
</dbReference>
<dbReference type="Proteomes" id="UP000015101">
    <property type="component" value="Unassembled WGS sequence"/>
</dbReference>
<dbReference type="GeneID" id="20214259"/>
<dbReference type="eggNOG" id="KOG3854">
    <property type="taxonomic scope" value="Eukaryota"/>
</dbReference>
<dbReference type="SMART" id="SM00731">
    <property type="entry name" value="SprT"/>
    <property type="match status" value="1"/>
</dbReference>
<evidence type="ECO:0000259" key="2">
    <source>
        <dbReference type="SMART" id="SM00731"/>
    </source>
</evidence>
<keyword evidence="1" id="KW-0472">Membrane</keyword>
<dbReference type="InParanoid" id="T1FZL1"/>
<gene>
    <name evidence="4" type="primary">20214259</name>
    <name evidence="3" type="ORF">HELRODRAFT_68915</name>
</gene>
<dbReference type="RefSeq" id="XP_009027220.1">
    <property type="nucleotide sequence ID" value="XM_009028972.1"/>
</dbReference>
<sequence>YTKKFKQLRSELSEKLFNLYNEKVFFNKLVPSCPLKWNKRLLKTAGYCCQSRKGNLRSFRIELSCKVCDDAERLRDTLIHEMCHAMVWMQYGERGHGAKWQLWARKSNLTLKDLPPITRCHSYKITTKFTYQCVRCSYKVGRHSRSLNTDKQVCPYCYGTFQLVTNQKNSSDPDKGIIIIMVLLFFFFFLLLL</sequence>
<evidence type="ECO:0000313" key="3">
    <source>
        <dbReference type="EMBL" id="ESN94599.1"/>
    </source>
</evidence>
<dbReference type="HOGENOM" id="CLU_012966_1_0_1"/>
<evidence type="ECO:0000313" key="4">
    <source>
        <dbReference type="EnsemblMetazoa" id="HelroP68915"/>
    </source>
</evidence>
<name>T1FZL1_HELRO</name>
<feature type="transmembrane region" description="Helical" evidence="1">
    <location>
        <begin position="176"/>
        <end position="192"/>
    </location>
</feature>
<keyword evidence="5" id="KW-1185">Reference proteome</keyword>
<dbReference type="EMBL" id="AMQM01001670">
    <property type="status" value="NOT_ANNOTATED_CDS"/>
    <property type="molecule type" value="Genomic_DNA"/>
</dbReference>
<reference evidence="5" key="1">
    <citation type="submission" date="2012-12" db="EMBL/GenBank/DDBJ databases">
        <authorList>
            <person name="Hellsten U."/>
            <person name="Grimwood J."/>
            <person name="Chapman J.A."/>
            <person name="Shapiro H."/>
            <person name="Aerts A."/>
            <person name="Otillar R.P."/>
            <person name="Terry A.Y."/>
            <person name="Boore J.L."/>
            <person name="Simakov O."/>
            <person name="Marletaz F."/>
            <person name="Cho S.-J."/>
            <person name="Edsinger-Gonzales E."/>
            <person name="Havlak P."/>
            <person name="Kuo D.-H."/>
            <person name="Larsson T."/>
            <person name="Lv J."/>
            <person name="Arendt D."/>
            <person name="Savage R."/>
            <person name="Osoegawa K."/>
            <person name="de Jong P."/>
            <person name="Lindberg D.R."/>
            <person name="Seaver E.C."/>
            <person name="Weisblat D.A."/>
            <person name="Putnam N.H."/>
            <person name="Grigoriev I.V."/>
            <person name="Rokhsar D.S."/>
        </authorList>
    </citation>
    <scope>NUCLEOTIDE SEQUENCE</scope>
</reference>
<feature type="domain" description="SprT-like" evidence="2">
    <location>
        <begin position="10"/>
        <end position="164"/>
    </location>
</feature>
<dbReference type="PANTHER" id="PTHR23099:SF0">
    <property type="entry name" value="GERM CELL NUCLEAR ACIDIC PROTEIN"/>
    <property type="match status" value="1"/>
</dbReference>
<dbReference type="GO" id="GO:0006974">
    <property type="term" value="P:DNA damage response"/>
    <property type="evidence" value="ECO:0007669"/>
    <property type="project" value="UniProtKB-ARBA"/>
</dbReference>
<proteinExistence type="predicted"/>